<comment type="caution">
    <text evidence="1">The sequence shown here is derived from an EMBL/GenBank/DDBJ whole genome shotgun (WGS) entry which is preliminary data.</text>
</comment>
<dbReference type="EMBL" id="JBHLTG010000046">
    <property type="protein sequence ID" value="MFC0682944.1"/>
    <property type="molecule type" value="Genomic_DNA"/>
</dbReference>
<dbReference type="Proteomes" id="UP001589896">
    <property type="component" value="Unassembled WGS sequence"/>
</dbReference>
<keyword evidence="2" id="KW-1185">Reference proteome</keyword>
<sequence>RLNSGVRHHMSLDRISDEDFLSPDFKEDSVRELIIAPLLSKVGYSHSGKMRVARSKALSHPFIRVGTRNHPVTTVPDYTLIFDEKPILVLDAKAPSENIHSDRHVQQAYSYAIHPDIQCREFALCNGREIAFYDIYQREPLAVIGYAAFESEWESLRKHLSPEYVLEPIRRRFAPDFGLALHRLGLRSHSELYMLGTRLNLYARVDESIFTAGANVEHAGIPHMASFDFENPMLNTVVSSLPHKLASQFLSAMSRAPFTACAGLAIELDLRCHLGDLIEVPGEQFAPLVVDAVLASRFIPDPGLPEPTDVPEEVFKLRQAYTIAGDA</sequence>
<feature type="non-terminal residue" evidence="1">
    <location>
        <position position="1"/>
    </location>
</feature>
<dbReference type="Gene3D" id="3.90.1570.30">
    <property type="match status" value="1"/>
</dbReference>
<gene>
    <name evidence="1" type="ORF">ACFFGH_34380</name>
</gene>
<evidence type="ECO:0000313" key="2">
    <source>
        <dbReference type="Proteomes" id="UP001589896"/>
    </source>
</evidence>
<evidence type="ECO:0008006" key="3">
    <source>
        <dbReference type="Google" id="ProtNLM"/>
    </source>
</evidence>
<accession>A0ABV6S281</accession>
<protein>
    <recommendedName>
        <fullName evidence="3">Type I restriction enzyme R protein N-terminal domain-containing protein</fullName>
    </recommendedName>
</protein>
<organism evidence="1 2">
    <name type="scientific">Lysobacter korlensis</name>
    <dbReference type="NCBI Taxonomy" id="553636"/>
    <lineage>
        <taxon>Bacteria</taxon>
        <taxon>Pseudomonadati</taxon>
        <taxon>Pseudomonadota</taxon>
        <taxon>Gammaproteobacteria</taxon>
        <taxon>Lysobacterales</taxon>
        <taxon>Lysobacteraceae</taxon>
        <taxon>Lysobacter</taxon>
    </lineage>
</organism>
<dbReference type="RefSeq" id="WP_386677459.1">
    <property type="nucleotide sequence ID" value="NZ_JBHLTG010000046.1"/>
</dbReference>
<evidence type="ECO:0000313" key="1">
    <source>
        <dbReference type="EMBL" id="MFC0682944.1"/>
    </source>
</evidence>
<name>A0ABV6S281_9GAMM</name>
<proteinExistence type="predicted"/>
<reference evidence="1 2" key="1">
    <citation type="submission" date="2024-09" db="EMBL/GenBank/DDBJ databases">
        <authorList>
            <person name="Sun Q."/>
            <person name="Mori K."/>
        </authorList>
    </citation>
    <scope>NUCLEOTIDE SEQUENCE [LARGE SCALE GENOMIC DNA]</scope>
    <source>
        <strain evidence="1 2">KCTC 23076</strain>
    </source>
</reference>